<name>A0A3A9JZN5_9BACI</name>
<dbReference type="GO" id="GO:0008483">
    <property type="term" value="F:transaminase activity"/>
    <property type="evidence" value="ECO:0007669"/>
    <property type="project" value="UniProtKB-KW"/>
</dbReference>
<dbReference type="PANTHER" id="PTHR42743:SF10">
    <property type="entry name" value="D-ALANINE AMINOTRANSFERASE"/>
    <property type="match status" value="1"/>
</dbReference>
<keyword evidence="7" id="KW-0808">Transferase</keyword>
<dbReference type="SUPFAM" id="SSF56752">
    <property type="entry name" value="D-aminoacid aminotransferase-like PLP-dependent enzymes"/>
    <property type="match status" value="1"/>
</dbReference>
<protein>
    <submittedName>
        <fullName evidence="7">Amino acid aminotransferase</fullName>
    </submittedName>
</protein>
<dbReference type="Proteomes" id="UP000281498">
    <property type="component" value="Unassembled WGS sequence"/>
</dbReference>
<evidence type="ECO:0000256" key="3">
    <source>
        <dbReference type="ARBA" id="ARBA00011738"/>
    </source>
</evidence>
<evidence type="ECO:0000313" key="7">
    <source>
        <dbReference type="EMBL" id="RKL65937.1"/>
    </source>
</evidence>
<dbReference type="InterPro" id="IPR043131">
    <property type="entry name" value="BCAT-like_N"/>
</dbReference>
<evidence type="ECO:0000256" key="5">
    <source>
        <dbReference type="RuleBase" id="RU004106"/>
    </source>
</evidence>
<keyword evidence="8" id="KW-1185">Reference proteome</keyword>
<reference evidence="7 8" key="1">
    <citation type="submission" date="2017-10" db="EMBL/GenBank/DDBJ databases">
        <title>Bacillus sp. nov., a halophilic bacterium isolated from a Keqin Lake.</title>
        <authorList>
            <person name="Wang H."/>
        </authorList>
    </citation>
    <scope>NUCLEOTIDE SEQUENCE [LARGE SCALE GENOMIC DNA]</scope>
    <source>
        <strain evidence="7 8">KCTC 13187</strain>
    </source>
</reference>
<dbReference type="Gene3D" id="3.30.470.10">
    <property type="match status" value="1"/>
</dbReference>
<comment type="subunit">
    <text evidence="3">Homodimer.</text>
</comment>
<evidence type="ECO:0000256" key="4">
    <source>
        <dbReference type="ARBA" id="ARBA00022898"/>
    </source>
</evidence>
<dbReference type="InterPro" id="IPR043132">
    <property type="entry name" value="BCAT-like_C"/>
</dbReference>
<comment type="caution">
    <text evidence="7">The sequence shown here is derived from an EMBL/GenBank/DDBJ whole genome shotgun (WGS) entry which is preliminary data.</text>
</comment>
<organism evidence="7 8">
    <name type="scientific">Salipaludibacillus neizhouensis</name>
    <dbReference type="NCBI Taxonomy" id="885475"/>
    <lineage>
        <taxon>Bacteria</taxon>
        <taxon>Bacillati</taxon>
        <taxon>Bacillota</taxon>
        <taxon>Bacilli</taxon>
        <taxon>Bacillales</taxon>
        <taxon>Bacillaceae</taxon>
    </lineage>
</organism>
<dbReference type="Gene3D" id="3.20.10.10">
    <property type="entry name" value="D-amino Acid Aminotransferase, subunit A, domain 2"/>
    <property type="match status" value="1"/>
</dbReference>
<dbReference type="PROSITE" id="PS00770">
    <property type="entry name" value="AA_TRANSFER_CLASS_4"/>
    <property type="match status" value="1"/>
</dbReference>
<evidence type="ECO:0000256" key="2">
    <source>
        <dbReference type="ARBA" id="ARBA00009320"/>
    </source>
</evidence>
<evidence type="ECO:0000313" key="8">
    <source>
        <dbReference type="Proteomes" id="UP000281498"/>
    </source>
</evidence>
<evidence type="ECO:0000256" key="6">
    <source>
        <dbReference type="RuleBase" id="RU004516"/>
    </source>
</evidence>
<keyword evidence="4 6" id="KW-0663">Pyridoxal phosphate</keyword>
<dbReference type="InterPro" id="IPR001544">
    <property type="entry name" value="Aminotrans_IV"/>
</dbReference>
<evidence type="ECO:0000256" key="1">
    <source>
        <dbReference type="ARBA" id="ARBA00001933"/>
    </source>
</evidence>
<dbReference type="GO" id="GO:0005829">
    <property type="term" value="C:cytosol"/>
    <property type="evidence" value="ECO:0007669"/>
    <property type="project" value="TreeGrafter"/>
</dbReference>
<dbReference type="Pfam" id="PF01063">
    <property type="entry name" value="Aminotran_4"/>
    <property type="match status" value="1"/>
</dbReference>
<dbReference type="EMBL" id="PDOE01000010">
    <property type="protein sequence ID" value="RKL65937.1"/>
    <property type="molecule type" value="Genomic_DNA"/>
</dbReference>
<dbReference type="FunFam" id="3.20.10.10:FF:000002">
    <property type="entry name" value="D-alanine aminotransferase"/>
    <property type="match status" value="1"/>
</dbReference>
<dbReference type="InterPro" id="IPR050571">
    <property type="entry name" value="Class-IV_PLP-Dep_Aminotrnsfr"/>
</dbReference>
<comment type="similarity">
    <text evidence="2 5">Belongs to the class-IV pyridoxal-phosphate-dependent aminotransferase family.</text>
</comment>
<dbReference type="GO" id="GO:0008652">
    <property type="term" value="P:amino acid biosynthetic process"/>
    <property type="evidence" value="ECO:0007669"/>
    <property type="project" value="UniProtKB-ARBA"/>
</dbReference>
<dbReference type="InterPro" id="IPR018300">
    <property type="entry name" value="Aminotrans_IV_CS"/>
</dbReference>
<sequence>MQEIAFYNDQFVDMNEKVVPIQERGHQFGDGIYEVIRVYHGVPFYLDAHMQRLKKSAAAIELQLPFSVAEIKELCMEGLRRSDMEEAEIYMQITRGIHSRQHHYPDQANSVFSMTVRRAKIISSQVRTEGINVLTVEDDRWKKCYIKSLNLLPNVMAKQKAITNGCQEAVYHDNGIVKEGCSSNLFIVKNGVLATYPALDGILHGITRQIVMELAKERNIKVVEKTFTLDDLKQADEAFVTSTNMEIVPLKQVDEDILPTERPISNQLIKAYQRKVLEKVTS</sequence>
<accession>A0A3A9JZN5</accession>
<comment type="cofactor">
    <cofactor evidence="1 6">
        <name>pyridoxal 5'-phosphate</name>
        <dbReference type="ChEBI" id="CHEBI:597326"/>
    </cofactor>
</comment>
<dbReference type="PANTHER" id="PTHR42743">
    <property type="entry name" value="AMINO-ACID AMINOTRANSFERASE"/>
    <property type="match status" value="1"/>
</dbReference>
<proteinExistence type="inferred from homology"/>
<dbReference type="RefSeq" id="WP_110934987.1">
    <property type="nucleotide sequence ID" value="NZ_KZ614146.1"/>
</dbReference>
<dbReference type="GO" id="GO:0046394">
    <property type="term" value="P:carboxylic acid biosynthetic process"/>
    <property type="evidence" value="ECO:0007669"/>
    <property type="project" value="UniProtKB-ARBA"/>
</dbReference>
<dbReference type="AlphaFoldDB" id="A0A3A9JZN5"/>
<keyword evidence="7" id="KW-0032">Aminotransferase</keyword>
<dbReference type="OrthoDB" id="9805628at2"/>
<gene>
    <name evidence="7" type="ORF">CR203_17850</name>
</gene>
<dbReference type="InterPro" id="IPR036038">
    <property type="entry name" value="Aminotransferase-like"/>
</dbReference>